<protein>
    <recommendedName>
        <fullName evidence="4">AAA domain-containing protein</fullName>
    </recommendedName>
</protein>
<dbReference type="CDD" id="cd02042">
    <property type="entry name" value="ParAB_family"/>
    <property type="match status" value="1"/>
</dbReference>
<evidence type="ECO:0000256" key="2">
    <source>
        <dbReference type="ARBA" id="ARBA00059092"/>
    </source>
</evidence>
<dbReference type="Pfam" id="PF13614">
    <property type="entry name" value="AAA_31"/>
    <property type="match status" value="1"/>
</dbReference>
<dbReference type="EMBL" id="BMGC01000041">
    <property type="protein sequence ID" value="GGB45050.1"/>
    <property type="molecule type" value="Genomic_DNA"/>
</dbReference>
<evidence type="ECO:0000256" key="3">
    <source>
        <dbReference type="SAM" id="MobiDB-lite"/>
    </source>
</evidence>
<evidence type="ECO:0000313" key="6">
    <source>
        <dbReference type="Proteomes" id="UP000621454"/>
    </source>
</evidence>
<dbReference type="InterPro" id="IPR050678">
    <property type="entry name" value="DNA_Partitioning_ATPase"/>
</dbReference>
<dbReference type="Gene3D" id="3.40.50.300">
    <property type="entry name" value="P-loop containing nucleotide triphosphate hydrolases"/>
    <property type="match status" value="1"/>
</dbReference>
<evidence type="ECO:0000313" key="5">
    <source>
        <dbReference type="EMBL" id="GGB45050.1"/>
    </source>
</evidence>
<reference evidence="5" key="1">
    <citation type="journal article" date="2014" name="Int. J. Syst. Evol. Microbiol.">
        <title>Complete genome sequence of Corynebacterium casei LMG S-19264T (=DSM 44701T), isolated from a smear-ripened cheese.</title>
        <authorList>
            <consortium name="US DOE Joint Genome Institute (JGI-PGF)"/>
            <person name="Walter F."/>
            <person name="Albersmeier A."/>
            <person name="Kalinowski J."/>
            <person name="Ruckert C."/>
        </authorList>
    </citation>
    <scope>NUCLEOTIDE SEQUENCE</scope>
    <source>
        <strain evidence="5">CGMCC 1.12827</strain>
    </source>
</reference>
<dbReference type="FunFam" id="3.40.50.300:FF:000285">
    <property type="entry name" value="Sporulation initiation inhibitor Soj"/>
    <property type="match status" value="1"/>
</dbReference>
<dbReference type="Proteomes" id="UP000621454">
    <property type="component" value="Unassembled WGS sequence"/>
</dbReference>
<proteinExistence type="inferred from homology"/>
<comment type="caution">
    <text evidence="5">The sequence shown here is derived from an EMBL/GenBank/DDBJ whole genome shotgun (WGS) entry which is preliminary data.</text>
</comment>
<feature type="compositionally biased region" description="Polar residues" evidence="3">
    <location>
        <begin position="98"/>
        <end position="112"/>
    </location>
</feature>
<dbReference type="PANTHER" id="PTHR13696:SF99">
    <property type="entry name" value="COBYRINIC ACID AC-DIAMIDE SYNTHASE"/>
    <property type="match status" value="1"/>
</dbReference>
<dbReference type="InterPro" id="IPR025669">
    <property type="entry name" value="AAA_dom"/>
</dbReference>
<dbReference type="AlphaFoldDB" id="A0A916WZC9"/>
<keyword evidence="6" id="KW-1185">Reference proteome</keyword>
<feature type="compositionally biased region" description="Low complexity" evidence="3">
    <location>
        <begin position="142"/>
        <end position="164"/>
    </location>
</feature>
<dbReference type="InterPro" id="IPR027417">
    <property type="entry name" value="P-loop_NTPase"/>
</dbReference>
<reference evidence="5" key="2">
    <citation type="submission" date="2020-09" db="EMBL/GenBank/DDBJ databases">
        <authorList>
            <person name="Sun Q."/>
            <person name="Zhou Y."/>
        </authorList>
    </citation>
    <scope>NUCLEOTIDE SEQUENCE</scope>
    <source>
        <strain evidence="5">CGMCC 1.12827</strain>
    </source>
</reference>
<organism evidence="5 6">
    <name type="scientific">Gordonia jinhuaensis</name>
    <dbReference type="NCBI Taxonomy" id="1517702"/>
    <lineage>
        <taxon>Bacteria</taxon>
        <taxon>Bacillati</taxon>
        <taxon>Actinomycetota</taxon>
        <taxon>Actinomycetes</taxon>
        <taxon>Mycobacteriales</taxon>
        <taxon>Gordoniaceae</taxon>
        <taxon>Gordonia</taxon>
    </lineage>
</organism>
<gene>
    <name evidence="5" type="ORF">GCM10011489_35610</name>
</gene>
<feature type="compositionally biased region" description="Polar residues" evidence="3">
    <location>
        <begin position="165"/>
        <end position="175"/>
    </location>
</feature>
<feature type="compositionally biased region" description="Basic and acidic residues" evidence="3">
    <location>
        <begin position="1"/>
        <end position="10"/>
    </location>
</feature>
<comment type="function">
    <text evidence="2">May play a role in septum formation.</text>
</comment>
<feature type="region of interest" description="Disordered" evidence="3">
    <location>
        <begin position="1"/>
        <end position="213"/>
    </location>
</feature>
<accession>A0A916WZC9</accession>
<name>A0A916WZC9_9ACTN</name>
<comment type="similarity">
    <text evidence="1">Belongs to the ParA family.</text>
</comment>
<evidence type="ECO:0000256" key="1">
    <source>
        <dbReference type="ARBA" id="ARBA00006976"/>
    </source>
</evidence>
<evidence type="ECO:0000259" key="4">
    <source>
        <dbReference type="Pfam" id="PF13614"/>
    </source>
</evidence>
<sequence>MNHFRTRDESQLPLDFGGQPAADERSAYGSDSGDTARDAGSTDSPDASITLNRIAGVESDPWGGVERSRDDVNHFAPRPFQPFRPTTASATPPPETADQPSEQVIGSHTILTDDSDAGGEQGAAAEVRGESNGASVESAPESPADASTADTPDADTPAAGTDSAESTPSRQTAFTMSPPAARHDETDEASEDEIGPTGRPRRPVPDPAPLDRHGPATVIAVCNQKGGVGKTTSTINLGAALAECGRRVLLVDLDPQGALSAGLGVAHQDLDLTIYNALVPPPVSVDEILMRTRVDGLDLLPSNIDLSAAEIQLVTEVGREQTLARALHPVLDRYDYVLIDCQPSLGLLTVNALACADTVLIPMECEYFSLRGLALLTDTVDKVRDRLNPRLTLGGILVTMFDARTLHSREVMARVVEVFGDKVYDTVINRTVRFPETSVAGEPITSWAPKSAGAAAYRSLAREVIYRNTRVA</sequence>
<feature type="domain" description="AAA" evidence="4">
    <location>
        <begin position="217"/>
        <end position="392"/>
    </location>
</feature>
<dbReference type="SUPFAM" id="SSF52540">
    <property type="entry name" value="P-loop containing nucleoside triphosphate hydrolases"/>
    <property type="match status" value="1"/>
</dbReference>
<dbReference type="PANTHER" id="PTHR13696">
    <property type="entry name" value="P-LOOP CONTAINING NUCLEOSIDE TRIPHOSPHATE HYDROLASE"/>
    <property type="match status" value="1"/>
</dbReference>
<feature type="compositionally biased region" description="Polar residues" evidence="3">
    <location>
        <begin position="41"/>
        <end position="51"/>
    </location>
</feature>